<reference evidence="1" key="1">
    <citation type="submission" date="2020-04" db="EMBL/GenBank/DDBJ databases">
        <authorList>
            <person name="Chiriac C."/>
            <person name="Salcher M."/>
            <person name="Ghai R."/>
            <person name="Kavagutti S V."/>
        </authorList>
    </citation>
    <scope>NUCLEOTIDE SEQUENCE</scope>
</reference>
<dbReference type="EMBL" id="LR798231">
    <property type="protein sequence ID" value="CAB5208806.1"/>
    <property type="molecule type" value="Genomic_DNA"/>
</dbReference>
<evidence type="ECO:0000313" key="2">
    <source>
        <dbReference type="EMBL" id="CAB5208806.1"/>
    </source>
</evidence>
<protein>
    <submittedName>
        <fullName evidence="1">Uncharacterized protein</fullName>
    </submittedName>
</protein>
<gene>
    <name evidence="2" type="ORF">UFOVP181_192</name>
    <name evidence="1" type="ORF">UFOVP57_447</name>
</gene>
<accession>A0A6J5KYI1</accession>
<dbReference type="EMBL" id="LR796187">
    <property type="protein sequence ID" value="CAB4126046.1"/>
    <property type="molecule type" value="Genomic_DNA"/>
</dbReference>
<name>A0A6J5KYI1_9CAUD</name>
<sequence>MKKALAVVLMLAVNLVFAEDWTNPDAKFNATKKMSSKVNIEWQTVDNIQATCERESRARGLGGFGYPVQACSFWQGNTCNIFTPASTSLHSLGHETRHCFQGNYH</sequence>
<proteinExistence type="predicted"/>
<organism evidence="1">
    <name type="scientific">uncultured Caudovirales phage</name>
    <dbReference type="NCBI Taxonomy" id="2100421"/>
    <lineage>
        <taxon>Viruses</taxon>
        <taxon>Duplodnaviria</taxon>
        <taxon>Heunggongvirae</taxon>
        <taxon>Uroviricota</taxon>
        <taxon>Caudoviricetes</taxon>
        <taxon>Peduoviridae</taxon>
        <taxon>Maltschvirus</taxon>
        <taxon>Maltschvirus maltsch</taxon>
    </lineage>
</organism>
<evidence type="ECO:0000313" key="1">
    <source>
        <dbReference type="EMBL" id="CAB4126046.1"/>
    </source>
</evidence>